<keyword evidence="3" id="KW-1185">Reference proteome</keyword>
<protein>
    <submittedName>
        <fullName evidence="2">Uncharacterized protein</fullName>
    </submittedName>
</protein>
<comment type="caution">
    <text evidence="2">The sequence shown here is derived from an EMBL/GenBank/DDBJ whole genome shotgun (WGS) entry which is preliminary data.</text>
</comment>
<organism evidence="2 3">
    <name type="scientific">Coregonus suidteri</name>
    <dbReference type="NCBI Taxonomy" id="861788"/>
    <lineage>
        <taxon>Eukaryota</taxon>
        <taxon>Metazoa</taxon>
        <taxon>Chordata</taxon>
        <taxon>Craniata</taxon>
        <taxon>Vertebrata</taxon>
        <taxon>Euteleostomi</taxon>
        <taxon>Actinopterygii</taxon>
        <taxon>Neopterygii</taxon>
        <taxon>Teleostei</taxon>
        <taxon>Protacanthopterygii</taxon>
        <taxon>Salmoniformes</taxon>
        <taxon>Salmonidae</taxon>
        <taxon>Coregoninae</taxon>
        <taxon>Coregonus</taxon>
    </lineage>
</organism>
<evidence type="ECO:0000256" key="1">
    <source>
        <dbReference type="SAM" id="SignalP"/>
    </source>
</evidence>
<feature type="non-terminal residue" evidence="2">
    <location>
        <position position="170"/>
    </location>
</feature>
<evidence type="ECO:0000313" key="2">
    <source>
        <dbReference type="EMBL" id="KAK6311983.1"/>
    </source>
</evidence>
<keyword evidence="1" id="KW-0732">Signal</keyword>
<feature type="signal peptide" evidence="1">
    <location>
        <begin position="1"/>
        <end position="17"/>
    </location>
</feature>
<feature type="chain" id="PRO_5042815879" evidence="1">
    <location>
        <begin position="18"/>
        <end position="170"/>
    </location>
</feature>
<dbReference type="AlphaFoldDB" id="A0AAN8LFU9"/>
<proteinExistence type="predicted"/>
<reference evidence="2 3" key="1">
    <citation type="submission" date="2021-04" db="EMBL/GenBank/DDBJ databases">
        <authorList>
            <person name="De Guttry C."/>
            <person name="Zahm M."/>
            <person name="Klopp C."/>
            <person name="Cabau C."/>
            <person name="Louis A."/>
            <person name="Berthelot C."/>
            <person name="Parey E."/>
            <person name="Roest Crollius H."/>
            <person name="Montfort J."/>
            <person name="Robinson-Rechavi M."/>
            <person name="Bucao C."/>
            <person name="Bouchez O."/>
            <person name="Gislard M."/>
            <person name="Lluch J."/>
            <person name="Milhes M."/>
            <person name="Lampietro C."/>
            <person name="Lopez Roques C."/>
            <person name="Donnadieu C."/>
            <person name="Braasch I."/>
            <person name="Desvignes T."/>
            <person name="Postlethwait J."/>
            <person name="Bobe J."/>
            <person name="Wedekind C."/>
            <person name="Guiguen Y."/>
        </authorList>
    </citation>
    <scope>NUCLEOTIDE SEQUENCE [LARGE SCALE GENOMIC DNA]</scope>
    <source>
        <strain evidence="2">Cs_M1</strain>
        <tissue evidence="2">Blood</tissue>
    </source>
</reference>
<accession>A0AAN8LFU9</accession>
<evidence type="ECO:0000313" key="3">
    <source>
        <dbReference type="Proteomes" id="UP001356427"/>
    </source>
</evidence>
<sequence length="170" mass="18771">MSWEISLLLPLARLTLSLQMKKTSRPMKRALRVMKPARAELERASGVPLATCPMSGMSPASLGRFRAALPSWSANLPALAIKFSFARAFTLRVEAQSTMESMPFTMAPPLAITFPAPSTTSTPLCPRMGSIFLATSSRHSWRLATSSMKLWKNSLAFFSWMLLTFISVMP</sequence>
<gene>
    <name evidence="2" type="ORF">J4Q44_G00176470</name>
</gene>
<dbReference type="EMBL" id="JAGTTL010000015">
    <property type="protein sequence ID" value="KAK6311983.1"/>
    <property type="molecule type" value="Genomic_DNA"/>
</dbReference>
<dbReference type="Proteomes" id="UP001356427">
    <property type="component" value="Unassembled WGS sequence"/>
</dbReference>
<name>A0AAN8LFU9_9TELE</name>